<name>A0AAD7FBA2_9AGAR</name>
<evidence type="ECO:0000256" key="1">
    <source>
        <dbReference type="SAM" id="MobiDB-lite"/>
    </source>
</evidence>
<dbReference type="EMBL" id="JARKIF010000038">
    <property type="protein sequence ID" value="KAJ7609699.1"/>
    <property type="molecule type" value="Genomic_DNA"/>
</dbReference>
<comment type="caution">
    <text evidence="2">The sequence shown here is derived from an EMBL/GenBank/DDBJ whole genome shotgun (WGS) entry which is preliminary data.</text>
</comment>
<keyword evidence="3" id="KW-1185">Reference proteome</keyword>
<protein>
    <submittedName>
        <fullName evidence="2">Uncharacterized protein</fullName>
    </submittedName>
</protein>
<accession>A0AAD7FBA2</accession>
<dbReference type="AlphaFoldDB" id="A0AAD7FBA2"/>
<gene>
    <name evidence="2" type="ORF">FB45DRAFT_761794</name>
</gene>
<reference evidence="2" key="1">
    <citation type="submission" date="2023-03" db="EMBL/GenBank/DDBJ databases">
        <title>Massive genome expansion in bonnet fungi (Mycena s.s.) driven by repeated elements and novel gene families across ecological guilds.</title>
        <authorList>
            <consortium name="Lawrence Berkeley National Laboratory"/>
            <person name="Harder C.B."/>
            <person name="Miyauchi S."/>
            <person name="Viragh M."/>
            <person name="Kuo A."/>
            <person name="Thoen E."/>
            <person name="Andreopoulos B."/>
            <person name="Lu D."/>
            <person name="Skrede I."/>
            <person name="Drula E."/>
            <person name="Henrissat B."/>
            <person name="Morin E."/>
            <person name="Kohler A."/>
            <person name="Barry K."/>
            <person name="LaButti K."/>
            <person name="Morin E."/>
            <person name="Salamov A."/>
            <person name="Lipzen A."/>
            <person name="Mereny Z."/>
            <person name="Hegedus B."/>
            <person name="Baldrian P."/>
            <person name="Stursova M."/>
            <person name="Weitz H."/>
            <person name="Taylor A."/>
            <person name="Grigoriev I.V."/>
            <person name="Nagy L.G."/>
            <person name="Martin F."/>
            <person name="Kauserud H."/>
        </authorList>
    </citation>
    <scope>NUCLEOTIDE SEQUENCE</scope>
    <source>
        <strain evidence="2">9284</strain>
    </source>
</reference>
<organism evidence="2 3">
    <name type="scientific">Roridomyces roridus</name>
    <dbReference type="NCBI Taxonomy" id="1738132"/>
    <lineage>
        <taxon>Eukaryota</taxon>
        <taxon>Fungi</taxon>
        <taxon>Dikarya</taxon>
        <taxon>Basidiomycota</taxon>
        <taxon>Agaricomycotina</taxon>
        <taxon>Agaricomycetes</taxon>
        <taxon>Agaricomycetidae</taxon>
        <taxon>Agaricales</taxon>
        <taxon>Marasmiineae</taxon>
        <taxon>Mycenaceae</taxon>
        <taxon>Roridomyces</taxon>
    </lineage>
</organism>
<feature type="non-terminal residue" evidence="2">
    <location>
        <position position="1"/>
    </location>
</feature>
<evidence type="ECO:0000313" key="3">
    <source>
        <dbReference type="Proteomes" id="UP001221142"/>
    </source>
</evidence>
<sequence length="256" mass="28497">PPSDTPEPPGSGREAEDERAGINLPNSDDDFDLAEQFITAIRDATLDNSDLDADCIDRLRNPIRAPLDISDSKLRLSLDMFLATSDASQKTYEKVIQGIQKAYPPNLDSEKLLSFYQIKKKVSELSGVVPLLHDMCQNSCMAFTGPLADLDKCRVCGQARYDEKGDARRFLTIPLGPQLQALFRSEDSAEAMQYRVLETQWVMAQLQSYKGNLPVSLACILSFHCLTNLSSTKIFYTGRITLTPSIEATSKRKILL</sequence>
<proteinExistence type="predicted"/>
<feature type="region of interest" description="Disordered" evidence="1">
    <location>
        <begin position="1"/>
        <end position="28"/>
    </location>
</feature>
<evidence type="ECO:0000313" key="2">
    <source>
        <dbReference type="EMBL" id="KAJ7609699.1"/>
    </source>
</evidence>
<dbReference type="Proteomes" id="UP001221142">
    <property type="component" value="Unassembled WGS sequence"/>
</dbReference>